<name>A0A381J6E9_9CLOT</name>
<dbReference type="AlphaFoldDB" id="A0A381J6E9"/>
<dbReference type="Proteomes" id="UP000254664">
    <property type="component" value="Unassembled WGS sequence"/>
</dbReference>
<protein>
    <submittedName>
        <fullName evidence="2">Dipeptidyl peptidase IV</fullName>
    </submittedName>
</protein>
<keyword evidence="3" id="KW-1185">Reference proteome</keyword>
<dbReference type="EMBL" id="UFWZ01000001">
    <property type="protein sequence ID" value="SUY46800.1"/>
    <property type="molecule type" value="Genomic_DNA"/>
</dbReference>
<proteinExistence type="predicted"/>
<keyword evidence="1" id="KW-0472">Membrane</keyword>
<evidence type="ECO:0000313" key="2">
    <source>
        <dbReference type="EMBL" id="SUY46800.1"/>
    </source>
</evidence>
<dbReference type="SUPFAM" id="SSF82171">
    <property type="entry name" value="DPP6 N-terminal domain-like"/>
    <property type="match status" value="1"/>
</dbReference>
<reference evidence="2 3" key="1">
    <citation type="submission" date="2018-06" db="EMBL/GenBank/DDBJ databases">
        <authorList>
            <consortium name="Pathogen Informatics"/>
            <person name="Doyle S."/>
        </authorList>
    </citation>
    <scope>NUCLEOTIDE SEQUENCE [LARGE SCALE GENOMIC DNA]</scope>
    <source>
        <strain evidence="2 3">NCTC9836</strain>
    </source>
</reference>
<feature type="transmembrane region" description="Helical" evidence="1">
    <location>
        <begin position="7"/>
        <end position="25"/>
    </location>
</feature>
<dbReference type="OrthoDB" id="1630871at2"/>
<evidence type="ECO:0000256" key="1">
    <source>
        <dbReference type="SAM" id="Phobius"/>
    </source>
</evidence>
<evidence type="ECO:0000313" key="3">
    <source>
        <dbReference type="Proteomes" id="UP000254664"/>
    </source>
</evidence>
<sequence length="349" mass="39392">MKHMKRIILWGILSLSIQLIGLFYINNYYLAKGTSNMKIKKVEKKEEKKSNVDILVPEEYQNITVSFTSKYLAYNDEKAIEVINTITGDKKKVEAEKGCTITYYTWLSNQNRMLIGEKMPASNGTTVLKLTYYDAGKNEKGEIADNYGKIVNLAKVNADAYIKDISVSLTNTTYVKGMQAGNKSSIYRVNIMHDINKVETRSHIIGNIKVLTREDNLLYEDITYKKIYSTEIKNPIEIPGINNPNILGVDNEDIIYIGDKDNEKIKTIVYGNLKDSTGSWNKINLINPANKEDIHVTGDGKVYINAKLEGVLKDAISGKEVQYEGRFLQIYKDGIASSSQGKLVKTKID</sequence>
<gene>
    <name evidence="2" type="ORF">NCTC9836_01109</name>
</gene>
<dbReference type="RefSeq" id="WP_115640833.1">
    <property type="nucleotide sequence ID" value="NZ_UFWZ01000001.1"/>
</dbReference>
<keyword evidence="1" id="KW-1133">Transmembrane helix</keyword>
<organism evidence="2 3">
    <name type="scientific">Clostridium putrefaciens</name>
    <dbReference type="NCBI Taxonomy" id="99675"/>
    <lineage>
        <taxon>Bacteria</taxon>
        <taxon>Bacillati</taxon>
        <taxon>Bacillota</taxon>
        <taxon>Clostridia</taxon>
        <taxon>Eubacteriales</taxon>
        <taxon>Clostridiaceae</taxon>
        <taxon>Clostridium</taxon>
    </lineage>
</organism>
<accession>A0A381J6E9</accession>
<keyword evidence="1" id="KW-0812">Transmembrane</keyword>